<evidence type="ECO:0000259" key="1">
    <source>
        <dbReference type="Pfam" id="PF05048"/>
    </source>
</evidence>
<dbReference type="InterPro" id="IPR006626">
    <property type="entry name" value="PbH1"/>
</dbReference>
<proteinExistence type="predicted"/>
<dbReference type="Proteomes" id="UP000554766">
    <property type="component" value="Unassembled WGS sequence"/>
</dbReference>
<comment type="caution">
    <text evidence="2">The sequence shown here is derived from an EMBL/GenBank/DDBJ whole genome shotgun (WGS) entry which is preliminary data.</text>
</comment>
<dbReference type="AlphaFoldDB" id="A0A7L4P891"/>
<name>A0A7L4P891_9CREN</name>
<dbReference type="InterPro" id="IPR011050">
    <property type="entry name" value="Pectin_lyase_fold/virulence"/>
</dbReference>
<dbReference type="GeneID" id="5056043"/>
<evidence type="ECO:0000313" key="2">
    <source>
        <dbReference type="EMBL" id="NYR14903.1"/>
    </source>
</evidence>
<accession>A0A7L4P891</accession>
<dbReference type="InterPro" id="IPR007742">
    <property type="entry name" value="NosD_dom"/>
</dbReference>
<dbReference type="EMBL" id="JAAVJF010000001">
    <property type="protein sequence ID" value="NYR14903.1"/>
    <property type="molecule type" value="Genomic_DNA"/>
</dbReference>
<reference evidence="2 3" key="1">
    <citation type="journal article" date="2020" name="Nat. Commun.">
        <title>The structures of two archaeal type IV pili illuminate evolutionary relationships.</title>
        <authorList>
            <person name="Wang F."/>
            <person name="Baquero D.P."/>
            <person name="Su Z."/>
            <person name="Beltran L.C."/>
            <person name="Prangishvili D."/>
            <person name="Krupovic M."/>
            <person name="Egelman E.H."/>
        </authorList>
    </citation>
    <scope>NUCLEOTIDE SEQUENCE [LARGE SCALE GENOMIC DNA]</scope>
    <source>
        <strain evidence="2 3">2GA</strain>
    </source>
</reference>
<evidence type="ECO:0000313" key="3">
    <source>
        <dbReference type="Proteomes" id="UP000554766"/>
    </source>
</evidence>
<dbReference type="SMART" id="SM00710">
    <property type="entry name" value="PbH1"/>
    <property type="match status" value="7"/>
</dbReference>
<dbReference type="InterPro" id="IPR012334">
    <property type="entry name" value="Pectin_lyas_fold"/>
</dbReference>
<dbReference type="Pfam" id="PF05048">
    <property type="entry name" value="NosD"/>
    <property type="match status" value="1"/>
</dbReference>
<dbReference type="RefSeq" id="WP_128622160.1">
    <property type="nucleotide sequence ID" value="NZ_JAAVJF010000001.1"/>
</dbReference>
<dbReference type="Gene3D" id="2.160.20.10">
    <property type="entry name" value="Single-stranded right-handed beta-helix, Pectin lyase-like"/>
    <property type="match status" value="1"/>
</dbReference>
<feature type="domain" description="Periplasmic copper-binding protein NosD beta helix" evidence="1">
    <location>
        <begin position="119"/>
        <end position="291"/>
    </location>
</feature>
<keyword evidence="3" id="KW-1185">Reference proteome</keyword>
<gene>
    <name evidence="2" type="ORF">HC235_02785</name>
</gene>
<protein>
    <submittedName>
        <fullName evidence="2">NosD</fullName>
    </submittedName>
</protein>
<organism evidence="2 3">
    <name type="scientific">Pyrobaculum arsenaticum</name>
    <dbReference type="NCBI Taxonomy" id="121277"/>
    <lineage>
        <taxon>Archaea</taxon>
        <taxon>Thermoproteota</taxon>
        <taxon>Thermoprotei</taxon>
        <taxon>Thermoproteales</taxon>
        <taxon>Thermoproteaceae</taxon>
        <taxon>Pyrobaculum</taxon>
    </lineage>
</organism>
<sequence length="385" mass="41274">MVLRGLFLLIGIAAVSALGAEVVINTPGYYRGVVADRLVINASGVWLEDVTVRGGYREVPLPQTMTAYRVKPAVGCLVVAGRNVTITNLRLDCAAGLLIFNSSGVVVRGFEARGPVEMAVYKRGLGIYVYNSTDVRVEGGSLYGFHDCVYVEYSRNVFLDGLRAQGCRYGVHVMFSEGVSIKNSMVSDSYVGFAVMYTKNASVVNASAVGNRAWAEGYGILLAELSGVVRGCKAVDNVHGIYVLYWGGTRVLVEGCVISGNYFGITLRGRNATGVEFVGNVIRGNVVEVDHMGVGEEAPAALFRGNLWGGHASPSPYYYASAFSDLMTATEGALAYLAASPARFVIDAAMGRPIAYDPAPRPDERAPPYLLLLALLLVPLVWKSR</sequence>
<dbReference type="SUPFAM" id="SSF51126">
    <property type="entry name" value="Pectin lyase-like"/>
    <property type="match status" value="1"/>
</dbReference>